<feature type="binding site" evidence="9">
    <location>
        <begin position="276"/>
        <end position="279"/>
    </location>
    <ligand>
        <name>GTP</name>
        <dbReference type="ChEBI" id="CHEBI:37565"/>
    </ligand>
</feature>
<dbReference type="InterPro" id="IPR000795">
    <property type="entry name" value="T_Tr_GTP-bd_dom"/>
</dbReference>
<dbReference type="FunFam" id="2.40.30.10:FF:000007">
    <property type="entry name" value="Translation initiation factor IF-2"/>
    <property type="match status" value="1"/>
</dbReference>
<evidence type="ECO:0000256" key="6">
    <source>
        <dbReference type="ARBA" id="ARBA00022741"/>
    </source>
</evidence>
<feature type="region of interest" description="Disordered" evidence="12">
    <location>
        <begin position="32"/>
        <end position="59"/>
    </location>
</feature>
<keyword evidence="8 9" id="KW-0342">GTP-binding</keyword>
<dbReference type="HAMAP" id="MF_00100_B">
    <property type="entry name" value="IF_2_B"/>
    <property type="match status" value="1"/>
</dbReference>
<evidence type="ECO:0000256" key="9">
    <source>
        <dbReference type="HAMAP-Rule" id="MF_00100"/>
    </source>
</evidence>
<dbReference type="Pfam" id="PF00009">
    <property type="entry name" value="GTP_EFTU"/>
    <property type="match status" value="1"/>
</dbReference>
<dbReference type="InterPro" id="IPR053905">
    <property type="entry name" value="EF-G-like_DII"/>
</dbReference>
<dbReference type="NCBIfam" id="TIGR00487">
    <property type="entry name" value="IF-2"/>
    <property type="match status" value="1"/>
</dbReference>
<comment type="function">
    <text evidence="9 10">One of the essential components for the initiation of protein synthesis. Protects formylmethionyl-tRNA from spontaneous hydrolysis and promotes its binding to the 30S ribosomal subunits. Also involved in the hydrolysis of GTP during the formation of the 70S ribosomal complex.</text>
</comment>
<keyword evidence="6 9" id="KW-0547">Nucleotide-binding</keyword>
<feature type="region of interest" description="G-domain" evidence="9">
    <location>
        <begin position="170"/>
        <end position="318"/>
    </location>
</feature>
<reference evidence="14 15" key="1">
    <citation type="journal article" date="2020" name="Genome Biol. Evol.">
        <title>Comparative Genomics Underlines Multiple Roles of Profftella, an Obligate Symbiont of Psyllids: Providing Toxins, Vitamins, and Carotenoids.</title>
        <authorList>
            <person name="Nakabachi A."/>
            <person name="Piel J."/>
            <person name="Malenovsky I."/>
            <person name="Hirose Y."/>
        </authorList>
    </citation>
    <scope>NUCLEOTIDE SEQUENCE [LARGE SCALE GENOMIC DNA]</scope>
    <source>
        <strain evidence="14 15">Dco</strain>
    </source>
</reference>
<dbReference type="InterPro" id="IPR009000">
    <property type="entry name" value="Transl_B-barrel_sf"/>
</dbReference>
<dbReference type="Pfam" id="PF04760">
    <property type="entry name" value="IF2_N"/>
    <property type="match status" value="1"/>
</dbReference>
<evidence type="ECO:0000256" key="2">
    <source>
        <dbReference type="ARBA" id="ARBA00007733"/>
    </source>
</evidence>
<feature type="compositionally biased region" description="Polar residues" evidence="12">
    <location>
        <begin position="47"/>
        <end position="58"/>
    </location>
</feature>
<dbReference type="Proteomes" id="UP000595708">
    <property type="component" value="Chromosome"/>
</dbReference>
<dbReference type="Gene3D" id="2.40.30.10">
    <property type="entry name" value="Translation factors"/>
    <property type="match status" value="2"/>
</dbReference>
<sequence>MLNKYNKSSNEKKDIKKLNIFNKNLTQLEKKSSKWKDNSYKKRRSNTKTYINTNNRGNNRIKSKNYKNNKEHKTNFQIPTDSIIKNIYIPETIIVSELAHKMSVKSSVIIKNLMKLGQMVTINQILDQETAMILVEEMGHIAHASKLNDPESFLLTEYNNITSESLVRAPIVTIMGHVDHGKTSLLDYIRKTNVVFNEAGGITQHIGAYNVTTNHGSITFLDTPGHEAFTAMRARGAKVTDIVVLVVAADDGVMPQTREAIAHAKISGVPLIVAINKIDKLDINLDRIKQELISEQVIPEEYGGASPFISISAKKGTGINTLLENILLQAELLELKAPVSTPAKGVIIESRLDKGKGPVATVLIQSGTLHRSDMVVAGVSYGRIRSMLDENGKSILEAGPSIPVEIQGLTEVPSSGDELLVILNEKKAREISLFRQGKFRDFKLEKQHPPKSENMFNNINEKELRNFLIIIKTDVHGSREALTESLKNLSTNKIKIQVIHNAVGNINESDINLAITSKAIIIGFNVQADASTRKLAQINGINIRYHNIIYNIIKEIKSEITNLLPLEKKENLLGLAEIRQIIIVSKVGTIAGCYILEGLIRRDSKIRILRNKSMIWTGELDSLKRFKDNVKEVKAGFECGISLKNYNEIIIGDRLEIFEIHEITKNI</sequence>
<keyword evidence="15" id="KW-1185">Reference proteome</keyword>
<dbReference type="Pfam" id="PF11987">
    <property type="entry name" value="IF-2"/>
    <property type="match status" value="1"/>
</dbReference>
<gene>
    <name evidence="9 14" type="primary">infB</name>
    <name evidence="14" type="ORF">PADco_1980</name>
</gene>
<keyword evidence="7 9" id="KW-0648">Protein biosynthesis</keyword>
<dbReference type="InterPro" id="IPR005225">
    <property type="entry name" value="Small_GTP-bd"/>
</dbReference>
<dbReference type="InterPro" id="IPR044145">
    <property type="entry name" value="IF2_II"/>
</dbReference>
<dbReference type="KEGG" id="parm:PADco_1980"/>
<evidence type="ECO:0000256" key="3">
    <source>
        <dbReference type="ARBA" id="ARBA00020675"/>
    </source>
</evidence>
<dbReference type="CDD" id="cd03702">
    <property type="entry name" value="IF2_mtIF2_II"/>
    <property type="match status" value="1"/>
</dbReference>
<keyword evidence="5 9" id="KW-0396">Initiation factor</keyword>
<dbReference type="InterPro" id="IPR006847">
    <property type="entry name" value="IF2_N"/>
</dbReference>
<evidence type="ECO:0000256" key="8">
    <source>
        <dbReference type="ARBA" id="ARBA00023134"/>
    </source>
</evidence>
<evidence type="ECO:0000256" key="4">
    <source>
        <dbReference type="ARBA" id="ARBA00022490"/>
    </source>
</evidence>
<dbReference type="Gene3D" id="3.40.50.10050">
    <property type="entry name" value="Translation initiation factor IF- 2, domain 3"/>
    <property type="match status" value="1"/>
</dbReference>
<evidence type="ECO:0000256" key="1">
    <source>
        <dbReference type="ARBA" id="ARBA00004496"/>
    </source>
</evidence>
<dbReference type="PROSITE" id="PS01176">
    <property type="entry name" value="IF2"/>
    <property type="match status" value="1"/>
</dbReference>
<dbReference type="InterPro" id="IPR000178">
    <property type="entry name" value="TF_IF2_bacterial-like"/>
</dbReference>
<protein>
    <recommendedName>
        <fullName evidence="3 9">Translation initiation factor IF-2</fullName>
    </recommendedName>
</protein>
<dbReference type="InterPro" id="IPR036925">
    <property type="entry name" value="TIF_IF2_dom3_sf"/>
</dbReference>
<comment type="subcellular location">
    <subcellularLocation>
        <location evidence="1 9 11">Cytoplasm</location>
    </subcellularLocation>
</comment>
<dbReference type="NCBIfam" id="TIGR00231">
    <property type="entry name" value="small_GTP"/>
    <property type="match status" value="1"/>
</dbReference>
<dbReference type="PANTHER" id="PTHR43381">
    <property type="entry name" value="TRANSLATION INITIATION FACTOR IF-2-RELATED"/>
    <property type="match status" value="1"/>
</dbReference>
<evidence type="ECO:0000313" key="14">
    <source>
        <dbReference type="EMBL" id="BCG49618.1"/>
    </source>
</evidence>
<dbReference type="CDD" id="cd01887">
    <property type="entry name" value="IF2_eIF5B"/>
    <property type="match status" value="1"/>
</dbReference>
<dbReference type="FunFam" id="3.40.50.10050:FF:000001">
    <property type="entry name" value="Translation initiation factor IF-2"/>
    <property type="match status" value="1"/>
</dbReference>
<dbReference type="PROSITE" id="PS51722">
    <property type="entry name" value="G_TR_2"/>
    <property type="match status" value="1"/>
</dbReference>
<dbReference type="GO" id="GO:0005829">
    <property type="term" value="C:cytosol"/>
    <property type="evidence" value="ECO:0007669"/>
    <property type="project" value="TreeGrafter"/>
</dbReference>
<dbReference type="SUPFAM" id="SSF52156">
    <property type="entry name" value="Initiation factor IF2/eIF5b, domain 3"/>
    <property type="match status" value="1"/>
</dbReference>
<dbReference type="GO" id="GO:0003743">
    <property type="term" value="F:translation initiation factor activity"/>
    <property type="evidence" value="ECO:0007669"/>
    <property type="project" value="UniProtKB-UniRule"/>
</dbReference>
<dbReference type="GO" id="GO:0005525">
    <property type="term" value="F:GTP binding"/>
    <property type="evidence" value="ECO:0007669"/>
    <property type="project" value="UniProtKB-KW"/>
</dbReference>
<feature type="domain" description="Tr-type G" evidence="13">
    <location>
        <begin position="167"/>
        <end position="336"/>
    </location>
</feature>
<evidence type="ECO:0000313" key="15">
    <source>
        <dbReference type="Proteomes" id="UP000595708"/>
    </source>
</evidence>
<dbReference type="Pfam" id="PF22042">
    <property type="entry name" value="EF-G_D2"/>
    <property type="match status" value="1"/>
</dbReference>
<evidence type="ECO:0000256" key="10">
    <source>
        <dbReference type="RuleBase" id="RU000644"/>
    </source>
</evidence>
<evidence type="ECO:0000256" key="7">
    <source>
        <dbReference type="ARBA" id="ARBA00022917"/>
    </source>
</evidence>
<proteinExistence type="inferred from homology"/>
<comment type="similarity">
    <text evidence="2 9 10">Belongs to the TRAFAC class translation factor GTPase superfamily. Classic translation factor GTPase family. IF-2 subfamily.</text>
</comment>
<dbReference type="Gene3D" id="3.40.50.300">
    <property type="entry name" value="P-loop containing nucleotide triphosphate hydrolases"/>
    <property type="match status" value="1"/>
</dbReference>
<dbReference type="AlphaFoldDB" id="A0A7R6W022"/>
<dbReference type="CDD" id="cd03692">
    <property type="entry name" value="mtIF2_IVc"/>
    <property type="match status" value="1"/>
</dbReference>
<name>A0A7R6W022_9PROT</name>
<dbReference type="SUPFAM" id="SSF50447">
    <property type="entry name" value="Translation proteins"/>
    <property type="match status" value="2"/>
</dbReference>
<dbReference type="InterPro" id="IPR004161">
    <property type="entry name" value="EFTu-like_2"/>
</dbReference>
<evidence type="ECO:0000256" key="5">
    <source>
        <dbReference type="ARBA" id="ARBA00022540"/>
    </source>
</evidence>
<feature type="binding site" evidence="9">
    <location>
        <begin position="176"/>
        <end position="183"/>
    </location>
    <ligand>
        <name>GTP</name>
        <dbReference type="ChEBI" id="CHEBI:37565"/>
    </ligand>
</feature>
<organism evidence="14 15">
    <name type="scientific">Candidatus Profftella armatura</name>
    <name type="common">Diaphorina cf. continua</name>
    <dbReference type="NCBI Taxonomy" id="2661583"/>
    <lineage>
        <taxon>Bacteria</taxon>
        <taxon>Pseudomonadati</taxon>
        <taxon>Pseudomonadota</taxon>
        <taxon>Betaproteobacteria</taxon>
        <taxon>Candidatus Profftella</taxon>
    </lineage>
</organism>
<dbReference type="InterPro" id="IPR027417">
    <property type="entry name" value="P-loop_NTPase"/>
</dbReference>
<dbReference type="EMBL" id="AP023215">
    <property type="protein sequence ID" value="BCG49618.1"/>
    <property type="molecule type" value="Genomic_DNA"/>
</dbReference>
<dbReference type="FunFam" id="3.40.50.300:FF:000019">
    <property type="entry name" value="Translation initiation factor IF-2"/>
    <property type="match status" value="1"/>
</dbReference>
<dbReference type="PANTHER" id="PTHR43381:SF5">
    <property type="entry name" value="TR-TYPE G DOMAIN-CONTAINING PROTEIN"/>
    <property type="match status" value="1"/>
</dbReference>
<accession>A0A7R6W022</accession>
<dbReference type="FunFam" id="2.40.30.10:FF:000008">
    <property type="entry name" value="Translation initiation factor IF-2"/>
    <property type="match status" value="1"/>
</dbReference>
<keyword evidence="4 9" id="KW-0963">Cytoplasm</keyword>
<evidence type="ECO:0000256" key="11">
    <source>
        <dbReference type="RuleBase" id="RU000645"/>
    </source>
</evidence>
<dbReference type="GO" id="GO:0003924">
    <property type="term" value="F:GTPase activity"/>
    <property type="evidence" value="ECO:0007669"/>
    <property type="project" value="UniProtKB-UniRule"/>
</dbReference>
<evidence type="ECO:0000259" key="13">
    <source>
        <dbReference type="PROSITE" id="PS51722"/>
    </source>
</evidence>
<dbReference type="Pfam" id="PF03144">
    <property type="entry name" value="GTP_EFTU_D2"/>
    <property type="match status" value="1"/>
</dbReference>
<dbReference type="SUPFAM" id="SSF52540">
    <property type="entry name" value="P-loop containing nucleoside triphosphate hydrolases"/>
    <property type="match status" value="1"/>
</dbReference>
<feature type="binding site" evidence="9">
    <location>
        <begin position="222"/>
        <end position="226"/>
    </location>
    <ligand>
        <name>GTP</name>
        <dbReference type="ChEBI" id="CHEBI:37565"/>
    </ligand>
</feature>
<evidence type="ECO:0000256" key="12">
    <source>
        <dbReference type="SAM" id="MobiDB-lite"/>
    </source>
</evidence>
<dbReference type="InterPro" id="IPR015760">
    <property type="entry name" value="TIF_IF2"/>
</dbReference>
<dbReference type="InterPro" id="IPR023115">
    <property type="entry name" value="TIF_IF2_dom3"/>
</dbReference>